<feature type="transmembrane region" description="Helical" evidence="6">
    <location>
        <begin position="67"/>
        <end position="87"/>
    </location>
</feature>
<proteinExistence type="predicted"/>
<feature type="transmembrane region" description="Helical" evidence="6">
    <location>
        <begin position="464"/>
        <end position="483"/>
    </location>
</feature>
<dbReference type="PANTHER" id="PTHR43478:SF1">
    <property type="entry name" value="NA+_H+ ANTIPORTER NHAC-LIKE C-TERMINAL DOMAIN-CONTAINING PROTEIN"/>
    <property type="match status" value="1"/>
</dbReference>
<comment type="subcellular location">
    <subcellularLocation>
        <location evidence="1">Cell membrane</location>
        <topology evidence="1">Multi-pass membrane protein</topology>
    </subcellularLocation>
</comment>
<name>A0A923SV66_9FIRM</name>
<dbReference type="Proteomes" id="UP000602647">
    <property type="component" value="Unassembled WGS sequence"/>
</dbReference>
<evidence type="ECO:0000256" key="5">
    <source>
        <dbReference type="ARBA" id="ARBA00023136"/>
    </source>
</evidence>
<gene>
    <name evidence="8" type="ORF">H9L42_04395</name>
</gene>
<dbReference type="GO" id="GO:0005886">
    <property type="term" value="C:plasma membrane"/>
    <property type="evidence" value="ECO:0007669"/>
    <property type="project" value="UniProtKB-SubCell"/>
</dbReference>
<feature type="transmembrane region" description="Helical" evidence="6">
    <location>
        <begin position="298"/>
        <end position="319"/>
    </location>
</feature>
<dbReference type="AlphaFoldDB" id="A0A923SV66"/>
<feature type="transmembrane region" description="Helical" evidence="6">
    <location>
        <begin position="331"/>
        <end position="352"/>
    </location>
</feature>
<keyword evidence="5 6" id="KW-0472">Membrane</keyword>
<feature type="transmembrane region" description="Helical" evidence="6">
    <location>
        <begin position="257"/>
        <end position="278"/>
    </location>
</feature>
<dbReference type="EMBL" id="JACRYT010000003">
    <property type="protein sequence ID" value="MBC6679063.1"/>
    <property type="molecule type" value="Genomic_DNA"/>
</dbReference>
<sequence length="534" mass="57092">MEWEAVSVGLLSVLPPVVAIVLALITKEVVFSLVLGILSGTVIYSFAHGDGFVGIFDNTVNLMGGKLAENTSMILFLCLLGILVALVNKAGGSKAYGEWAVKKLKSKRSASVATCVLGVLIFIDDYFNCLTVGTVMRPVTDRFQMSREKLSYLIDATAAPVCIIAPISSWAASIMSYYPESAGMNGMTAFLKSIPMNLYAILTLVMIFYIAIKKNADYGPMYKAEALSAKGINEGREEIEDMEEEFLRQIKGSKGKIIDLIIPICALIVLCVLTMLYVGGYWSGEGMSLFDAFGNTDAGSALALGAFCALIFAFIYFMLRRVLTFKEFFDCIGPGVKSMVPACIILTLAWTISGVCRDLLGTGPYVAHLVEVSGVPVWILPALIFIVACLLSFSTGTAWGTFGILIPIIISICEIAAPELLITTLSATLAGSVFGDHSSPISDTTILASTGAQCNHLQHVGTQVPYAATVAVCCLIGYIIAGLTGKLGFGISTVITLAVSLVLLFIALNILPKKYGESRYHINETVREQNSGAV</sequence>
<evidence type="ECO:0000313" key="8">
    <source>
        <dbReference type="EMBL" id="MBC6679063.1"/>
    </source>
</evidence>
<evidence type="ECO:0000313" key="9">
    <source>
        <dbReference type="Proteomes" id="UP000602647"/>
    </source>
</evidence>
<feature type="transmembrane region" description="Helical" evidence="6">
    <location>
        <begin position="372"/>
        <end position="393"/>
    </location>
</feature>
<organism evidence="8 9">
    <name type="scientific">Zhenpiania hominis</name>
    <dbReference type="NCBI Taxonomy" id="2763644"/>
    <lineage>
        <taxon>Bacteria</taxon>
        <taxon>Bacillati</taxon>
        <taxon>Bacillota</taxon>
        <taxon>Clostridia</taxon>
        <taxon>Peptostreptococcales</taxon>
        <taxon>Anaerovoracaceae</taxon>
        <taxon>Zhenpiania</taxon>
    </lineage>
</organism>
<dbReference type="PANTHER" id="PTHR43478">
    <property type="entry name" value="NA+/H+ ANTIPORTER-RELATED"/>
    <property type="match status" value="1"/>
</dbReference>
<dbReference type="RefSeq" id="WP_187302172.1">
    <property type="nucleotide sequence ID" value="NZ_JACRYT010000003.1"/>
</dbReference>
<dbReference type="InterPro" id="IPR018461">
    <property type="entry name" value="Na/H_Antiport_NhaC-like_C"/>
</dbReference>
<feature type="transmembrane region" description="Helical" evidence="6">
    <location>
        <begin position="489"/>
        <end position="511"/>
    </location>
</feature>
<comment type="caution">
    <text evidence="8">The sequence shown here is derived from an EMBL/GenBank/DDBJ whole genome shotgun (WGS) entry which is preliminary data.</text>
</comment>
<keyword evidence="2" id="KW-1003">Cell membrane</keyword>
<evidence type="ECO:0000256" key="2">
    <source>
        <dbReference type="ARBA" id="ARBA00022475"/>
    </source>
</evidence>
<evidence type="ECO:0000256" key="1">
    <source>
        <dbReference type="ARBA" id="ARBA00004651"/>
    </source>
</evidence>
<feature type="transmembrane region" description="Helical" evidence="6">
    <location>
        <begin position="152"/>
        <end position="174"/>
    </location>
</feature>
<accession>A0A923SV66</accession>
<feature type="domain" description="Na+/H+ antiporter NhaC-like C-terminal" evidence="7">
    <location>
        <begin position="161"/>
        <end position="483"/>
    </location>
</feature>
<keyword evidence="4 6" id="KW-1133">Transmembrane helix</keyword>
<feature type="transmembrane region" description="Helical" evidence="6">
    <location>
        <begin position="30"/>
        <end position="47"/>
    </location>
</feature>
<evidence type="ECO:0000256" key="6">
    <source>
        <dbReference type="SAM" id="Phobius"/>
    </source>
</evidence>
<dbReference type="Pfam" id="PF03553">
    <property type="entry name" value="Na_H_antiporter"/>
    <property type="match status" value="1"/>
</dbReference>
<evidence type="ECO:0000259" key="7">
    <source>
        <dbReference type="Pfam" id="PF03553"/>
    </source>
</evidence>
<reference evidence="8" key="1">
    <citation type="submission" date="2020-08" db="EMBL/GenBank/DDBJ databases">
        <title>Genome public.</title>
        <authorList>
            <person name="Liu C."/>
            <person name="Sun Q."/>
        </authorList>
    </citation>
    <scope>NUCLEOTIDE SEQUENCE</scope>
    <source>
        <strain evidence="8">BX12</strain>
    </source>
</reference>
<feature type="transmembrane region" description="Helical" evidence="6">
    <location>
        <begin position="194"/>
        <end position="212"/>
    </location>
</feature>
<keyword evidence="3 6" id="KW-0812">Transmembrane</keyword>
<evidence type="ECO:0000256" key="3">
    <source>
        <dbReference type="ARBA" id="ARBA00022692"/>
    </source>
</evidence>
<evidence type="ECO:0000256" key="4">
    <source>
        <dbReference type="ARBA" id="ARBA00022989"/>
    </source>
</evidence>
<protein>
    <submittedName>
        <fullName evidence="8">Na+/H+ antiporter NhaC family protein</fullName>
    </submittedName>
</protein>
<feature type="transmembrane region" description="Helical" evidence="6">
    <location>
        <begin position="6"/>
        <end position="25"/>
    </location>
</feature>
<keyword evidence="9" id="KW-1185">Reference proteome</keyword>